<keyword evidence="1" id="KW-0472">Membrane</keyword>
<sequence length="498" mass="55137">MVWSAKSKSSGGELGWGMGFLLIFFPEDEFNRKKTLSSLSSSSASAAAAAPIRSKALSTLSICALLVFSTLLLFTVSTFEPNLPRQQPPKSSRRLLLLKPSKSIPPNPAFSLFKILNHSSRTGRVAYSAAALQGMGTLYRRGTKAVSDLIVGHVSEDIEEREFRSFLRILHYIGLLSRSDLVLIFASPLSSSLLSRTVEEENESFLKLVNSYAKSNETIRGSVENNGLTRYLRTGIGEEDITQKGTIWGKGTGSTRPTRSNYSDSGKSFRLSYGSVVGFEASELDPEDSLSGFLDPVPLSMRRWACYQMLLGRVKRNFKHTMLVDVKELLILKDPFTRLRNQSPESVLLWSCPDTESVKRNRKNSVKSQQKSVSPGIIIGGGRGVRRVSSAMLTAIVRASIEHKGKSKTSVSESALLTQLVHNLYILQNVRLIMPVESIKDASSLAESGPPFSPSNYYHYSVVQRGNRNFDIDFAVNREMCSSEFYSSVYSDYCLAIQ</sequence>
<dbReference type="Pfam" id="PF25002">
    <property type="entry name" value="DUF7780"/>
    <property type="match status" value="1"/>
</dbReference>
<dbReference type="AlphaFoldDB" id="A0AAD3SVH7"/>
<dbReference type="EMBL" id="BSYO01000019">
    <property type="protein sequence ID" value="GMH18708.1"/>
    <property type="molecule type" value="Genomic_DNA"/>
</dbReference>
<proteinExistence type="predicted"/>
<evidence type="ECO:0000313" key="3">
    <source>
        <dbReference type="EMBL" id="GMH18708.1"/>
    </source>
</evidence>
<keyword evidence="1" id="KW-1133">Transmembrane helix</keyword>
<keyword evidence="4" id="KW-1185">Reference proteome</keyword>
<dbReference type="PANTHER" id="PTHR34960:SF1">
    <property type="entry name" value="EMB|CAB68146.1-RELATED"/>
    <property type="match status" value="1"/>
</dbReference>
<reference evidence="3" key="1">
    <citation type="submission" date="2023-05" db="EMBL/GenBank/DDBJ databases">
        <title>Nepenthes gracilis genome sequencing.</title>
        <authorList>
            <person name="Fukushima K."/>
        </authorList>
    </citation>
    <scope>NUCLEOTIDE SEQUENCE</scope>
    <source>
        <strain evidence="3">SING2019-196</strain>
    </source>
</reference>
<dbReference type="Proteomes" id="UP001279734">
    <property type="component" value="Unassembled WGS sequence"/>
</dbReference>
<evidence type="ECO:0000256" key="1">
    <source>
        <dbReference type="SAM" id="Phobius"/>
    </source>
</evidence>
<name>A0AAD3SVH7_NEPGR</name>
<evidence type="ECO:0000259" key="2">
    <source>
        <dbReference type="Pfam" id="PF25002"/>
    </source>
</evidence>
<organism evidence="3 4">
    <name type="scientific">Nepenthes gracilis</name>
    <name type="common">Slender pitcher plant</name>
    <dbReference type="NCBI Taxonomy" id="150966"/>
    <lineage>
        <taxon>Eukaryota</taxon>
        <taxon>Viridiplantae</taxon>
        <taxon>Streptophyta</taxon>
        <taxon>Embryophyta</taxon>
        <taxon>Tracheophyta</taxon>
        <taxon>Spermatophyta</taxon>
        <taxon>Magnoliopsida</taxon>
        <taxon>eudicotyledons</taxon>
        <taxon>Gunneridae</taxon>
        <taxon>Pentapetalae</taxon>
        <taxon>Caryophyllales</taxon>
        <taxon>Nepenthaceae</taxon>
        <taxon>Nepenthes</taxon>
    </lineage>
</organism>
<comment type="caution">
    <text evidence="3">The sequence shown here is derived from an EMBL/GenBank/DDBJ whole genome shotgun (WGS) entry which is preliminary data.</text>
</comment>
<keyword evidence="1" id="KW-0812">Transmembrane</keyword>
<feature type="transmembrane region" description="Helical" evidence="1">
    <location>
        <begin position="60"/>
        <end position="79"/>
    </location>
</feature>
<evidence type="ECO:0000313" key="4">
    <source>
        <dbReference type="Proteomes" id="UP001279734"/>
    </source>
</evidence>
<feature type="domain" description="DUF7780" evidence="2">
    <location>
        <begin position="130"/>
        <end position="438"/>
    </location>
</feature>
<dbReference type="PANTHER" id="PTHR34960">
    <property type="entry name" value="EMB|CAB68146.1-RELATED"/>
    <property type="match status" value="1"/>
</dbReference>
<accession>A0AAD3SVH7</accession>
<gene>
    <name evidence="3" type="ORF">Nepgr_020549</name>
</gene>
<dbReference type="InterPro" id="IPR056682">
    <property type="entry name" value="DUF7780"/>
</dbReference>
<protein>
    <recommendedName>
        <fullName evidence="2">DUF7780 domain-containing protein</fullName>
    </recommendedName>
</protein>